<dbReference type="EMBL" id="JBHSQS010000006">
    <property type="protein sequence ID" value="MFC5924140.1"/>
    <property type="molecule type" value="Genomic_DNA"/>
</dbReference>
<organism evidence="1 2">
    <name type="scientific">Micromonospora vulcania</name>
    <dbReference type="NCBI Taxonomy" id="1441873"/>
    <lineage>
        <taxon>Bacteria</taxon>
        <taxon>Bacillati</taxon>
        <taxon>Actinomycetota</taxon>
        <taxon>Actinomycetes</taxon>
        <taxon>Micromonosporales</taxon>
        <taxon>Micromonosporaceae</taxon>
        <taxon>Micromonospora</taxon>
    </lineage>
</organism>
<comment type="caution">
    <text evidence="1">The sequence shown here is derived from an EMBL/GenBank/DDBJ whole genome shotgun (WGS) entry which is preliminary data.</text>
</comment>
<dbReference type="RefSeq" id="WP_377510224.1">
    <property type="nucleotide sequence ID" value="NZ_JBHSQS010000006.1"/>
</dbReference>
<name>A0ABW1H373_9ACTN</name>
<protein>
    <submittedName>
        <fullName evidence="1">Uncharacterized protein</fullName>
    </submittedName>
</protein>
<gene>
    <name evidence="1" type="ORF">ACFQGL_12380</name>
</gene>
<accession>A0ABW1H373</accession>
<reference evidence="2" key="1">
    <citation type="journal article" date="2019" name="Int. J. Syst. Evol. Microbiol.">
        <title>The Global Catalogue of Microorganisms (GCM) 10K type strain sequencing project: providing services to taxonomists for standard genome sequencing and annotation.</title>
        <authorList>
            <consortium name="The Broad Institute Genomics Platform"/>
            <consortium name="The Broad Institute Genome Sequencing Center for Infectious Disease"/>
            <person name="Wu L."/>
            <person name="Ma J."/>
        </authorList>
    </citation>
    <scope>NUCLEOTIDE SEQUENCE [LARGE SCALE GENOMIC DNA]</scope>
    <source>
        <strain evidence="2">CGMCC 4.7144</strain>
    </source>
</reference>
<sequence length="88" mass="9284">MARSRRAPSEKEIGLIRNLATSGAFNFEQLGKAVGEVMPALLDGTDLVASDYIAHGYTSVVQVWHVGGDLAVLDDLTGLRSLGGELEG</sequence>
<evidence type="ECO:0000313" key="2">
    <source>
        <dbReference type="Proteomes" id="UP001596226"/>
    </source>
</evidence>
<dbReference type="Proteomes" id="UP001596226">
    <property type="component" value="Unassembled WGS sequence"/>
</dbReference>
<keyword evidence="2" id="KW-1185">Reference proteome</keyword>
<evidence type="ECO:0000313" key="1">
    <source>
        <dbReference type="EMBL" id="MFC5924140.1"/>
    </source>
</evidence>
<proteinExistence type="predicted"/>